<proteinExistence type="predicted"/>
<name>A0A0F9DRL0_9ZZZZ</name>
<accession>A0A0F9DRL0</accession>
<sequence>MAATLHSSFSDASDTDYDRFIEKTRKKMESTDPTASLREISVAITVLKSLHNEYYRRPCVEGYALGLFTPHRSRIIRRIKTLEDEKTQVHEPSSQAFERDKDRALKKQERLDKVKMLLSAAKQYKERTETIKQGFLYKANL</sequence>
<dbReference type="AlphaFoldDB" id="A0A0F9DRL0"/>
<gene>
    <name evidence="1" type="ORF">LCGC14_2165730</name>
</gene>
<dbReference type="EMBL" id="LAZR01027866">
    <property type="protein sequence ID" value="KKL64369.1"/>
    <property type="molecule type" value="Genomic_DNA"/>
</dbReference>
<organism evidence="1">
    <name type="scientific">marine sediment metagenome</name>
    <dbReference type="NCBI Taxonomy" id="412755"/>
    <lineage>
        <taxon>unclassified sequences</taxon>
        <taxon>metagenomes</taxon>
        <taxon>ecological metagenomes</taxon>
    </lineage>
</organism>
<evidence type="ECO:0000313" key="1">
    <source>
        <dbReference type="EMBL" id="KKL64369.1"/>
    </source>
</evidence>
<comment type="caution">
    <text evidence="1">The sequence shown here is derived from an EMBL/GenBank/DDBJ whole genome shotgun (WGS) entry which is preliminary data.</text>
</comment>
<reference evidence="1" key="1">
    <citation type="journal article" date="2015" name="Nature">
        <title>Complex archaea that bridge the gap between prokaryotes and eukaryotes.</title>
        <authorList>
            <person name="Spang A."/>
            <person name="Saw J.H."/>
            <person name="Jorgensen S.L."/>
            <person name="Zaremba-Niedzwiedzka K."/>
            <person name="Martijn J."/>
            <person name="Lind A.E."/>
            <person name="van Eijk R."/>
            <person name="Schleper C."/>
            <person name="Guy L."/>
            <person name="Ettema T.J."/>
        </authorList>
    </citation>
    <scope>NUCLEOTIDE SEQUENCE</scope>
</reference>
<protein>
    <submittedName>
        <fullName evidence="1">Uncharacterized protein</fullName>
    </submittedName>
</protein>